<dbReference type="AlphaFoldDB" id="A0A7J9EB34"/>
<name>A0A7J9EB34_9ROSI</name>
<evidence type="ECO:0000313" key="3">
    <source>
        <dbReference type="Proteomes" id="UP000593568"/>
    </source>
</evidence>
<protein>
    <recommendedName>
        <fullName evidence="1">DUF4283 domain-containing protein</fullName>
    </recommendedName>
</protein>
<sequence length="226" mass="26443">MENDLADLSLEDGDEEFMAMMSTMTNLWHPLRVVQISDLRGKIFLFRFFHKIDIEWVVNGAPWTFNNHLLVFHCLKDGEDLMKISLVLSTFWVQIHELPPGLFSESIAKTFRYGEGILIRGKERVRDEMGSYFRVKPRRGFEESLIESGDVKKRPKKDIRNHNVSRVIDSLVVKEEDHEGVYLWLGRVVINLKSFSRNYVVIKIQEIEDSKQMRFTSFYGAPNARS</sequence>
<dbReference type="InterPro" id="IPR040256">
    <property type="entry name" value="At4g02000-like"/>
</dbReference>
<dbReference type="Pfam" id="PF14111">
    <property type="entry name" value="DUF4283"/>
    <property type="match status" value="1"/>
</dbReference>
<dbReference type="EMBL" id="JABEZW010000007">
    <property type="protein sequence ID" value="MBA0770232.1"/>
    <property type="molecule type" value="Genomic_DNA"/>
</dbReference>
<dbReference type="PANTHER" id="PTHR31286:SF153">
    <property type="entry name" value="DUF4283 DOMAIN PROTEIN"/>
    <property type="match status" value="1"/>
</dbReference>
<dbReference type="Proteomes" id="UP000593568">
    <property type="component" value="Unassembled WGS sequence"/>
</dbReference>
<reference evidence="2 3" key="1">
    <citation type="journal article" date="2019" name="Genome Biol. Evol.">
        <title>Insights into the evolution of the New World diploid cottons (Gossypium, subgenus Houzingenia) based on genome sequencing.</title>
        <authorList>
            <person name="Grover C.E."/>
            <person name="Arick M.A. 2nd"/>
            <person name="Thrash A."/>
            <person name="Conover J.L."/>
            <person name="Sanders W.S."/>
            <person name="Peterson D.G."/>
            <person name="Frelichowski J.E."/>
            <person name="Scheffler J.A."/>
            <person name="Scheffler B.E."/>
            <person name="Wendel J.F."/>
        </authorList>
    </citation>
    <scope>NUCLEOTIDE SEQUENCE [LARGE SCALE GENOMIC DNA]</scope>
    <source>
        <strain evidence="2">8</strain>
        <tissue evidence="2">Leaf</tissue>
    </source>
</reference>
<evidence type="ECO:0000313" key="2">
    <source>
        <dbReference type="EMBL" id="MBA0770232.1"/>
    </source>
</evidence>
<evidence type="ECO:0000259" key="1">
    <source>
        <dbReference type="Pfam" id="PF14111"/>
    </source>
</evidence>
<feature type="non-terminal residue" evidence="2">
    <location>
        <position position="226"/>
    </location>
</feature>
<organism evidence="2 3">
    <name type="scientific">Gossypium trilobum</name>
    <dbReference type="NCBI Taxonomy" id="34281"/>
    <lineage>
        <taxon>Eukaryota</taxon>
        <taxon>Viridiplantae</taxon>
        <taxon>Streptophyta</taxon>
        <taxon>Embryophyta</taxon>
        <taxon>Tracheophyta</taxon>
        <taxon>Spermatophyta</taxon>
        <taxon>Magnoliopsida</taxon>
        <taxon>eudicotyledons</taxon>
        <taxon>Gunneridae</taxon>
        <taxon>Pentapetalae</taxon>
        <taxon>rosids</taxon>
        <taxon>malvids</taxon>
        <taxon>Malvales</taxon>
        <taxon>Malvaceae</taxon>
        <taxon>Malvoideae</taxon>
        <taxon>Gossypium</taxon>
    </lineage>
</organism>
<gene>
    <name evidence="2" type="ORF">Gotri_018892</name>
</gene>
<keyword evidence="3" id="KW-1185">Reference proteome</keyword>
<feature type="domain" description="DUF4283" evidence="1">
    <location>
        <begin position="17"/>
        <end position="80"/>
    </location>
</feature>
<dbReference type="PANTHER" id="PTHR31286">
    <property type="entry name" value="GLYCINE-RICH CELL WALL STRUCTURAL PROTEIN 1.8-LIKE"/>
    <property type="match status" value="1"/>
</dbReference>
<comment type="caution">
    <text evidence="2">The sequence shown here is derived from an EMBL/GenBank/DDBJ whole genome shotgun (WGS) entry which is preliminary data.</text>
</comment>
<accession>A0A7J9EB34</accession>
<dbReference type="InterPro" id="IPR025558">
    <property type="entry name" value="DUF4283"/>
</dbReference>
<proteinExistence type="predicted"/>